<feature type="transmembrane region" description="Helical" evidence="6">
    <location>
        <begin position="224"/>
        <end position="247"/>
    </location>
</feature>
<protein>
    <submittedName>
        <fullName evidence="8">DMT family transporter</fullName>
    </submittedName>
</protein>
<dbReference type="AlphaFoldDB" id="A0A7Y1QJF5"/>
<dbReference type="InterPro" id="IPR050638">
    <property type="entry name" value="AA-Vitamin_Transporters"/>
</dbReference>
<reference evidence="8 9" key="1">
    <citation type="journal article" date="2020" name="Front. Microbiol.">
        <title>Genetic Organization of the aprX-lipA2 Operon Affects the Proteolytic Potential of Pseudomonas Species in Milk.</title>
        <authorList>
            <person name="Maier C."/>
            <person name="Huptas C."/>
            <person name="von Neubeck M."/>
            <person name="Scherer S."/>
            <person name="Wenning M."/>
            <person name="Lucking G."/>
        </authorList>
    </citation>
    <scope>NUCLEOTIDE SEQUENCE [LARGE SCALE GENOMIC DNA]</scope>
    <source>
        <strain evidence="8 9">G4779</strain>
    </source>
</reference>
<evidence type="ECO:0000313" key="8">
    <source>
        <dbReference type="EMBL" id="NNA93589.1"/>
    </source>
</evidence>
<keyword evidence="5 6" id="KW-0472">Membrane</keyword>
<feature type="transmembrane region" description="Helical" evidence="6">
    <location>
        <begin position="189"/>
        <end position="212"/>
    </location>
</feature>
<evidence type="ECO:0000256" key="5">
    <source>
        <dbReference type="ARBA" id="ARBA00023136"/>
    </source>
</evidence>
<feature type="transmembrane region" description="Helical" evidence="6">
    <location>
        <begin position="12"/>
        <end position="32"/>
    </location>
</feature>
<gene>
    <name evidence="8" type="ORF">HBO33_00280</name>
</gene>
<accession>A0A7Y1QJF5</accession>
<dbReference type="GO" id="GO:0016020">
    <property type="term" value="C:membrane"/>
    <property type="evidence" value="ECO:0007669"/>
    <property type="project" value="UniProtKB-SubCell"/>
</dbReference>
<keyword evidence="3 6" id="KW-0812">Transmembrane</keyword>
<evidence type="ECO:0000313" key="9">
    <source>
        <dbReference type="Proteomes" id="UP000542111"/>
    </source>
</evidence>
<feature type="domain" description="EamA" evidence="7">
    <location>
        <begin position="193"/>
        <end position="296"/>
    </location>
</feature>
<feature type="transmembrane region" description="Helical" evidence="6">
    <location>
        <begin position="254"/>
        <end position="272"/>
    </location>
</feature>
<dbReference type="PANTHER" id="PTHR32322">
    <property type="entry name" value="INNER MEMBRANE TRANSPORTER"/>
    <property type="match status" value="1"/>
</dbReference>
<dbReference type="Pfam" id="PF00892">
    <property type="entry name" value="EamA"/>
    <property type="match status" value="2"/>
</dbReference>
<evidence type="ECO:0000256" key="1">
    <source>
        <dbReference type="ARBA" id="ARBA00004141"/>
    </source>
</evidence>
<dbReference type="InterPro" id="IPR000620">
    <property type="entry name" value="EamA_dom"/>
</dbReference>
<feature type="transmembrane region" description="Helical" evidence="6">
    <location>
        <begin position="129"/>
        <end position="146"/>
    </location>
</feature>
<name>A0A7Y1QJF5_9PSED</name>
<dbReference type="PANTHER" id="PTHR32322:SF2">
    <property type="entry name" value="EAMA DOMAIN-CONTAINING PROTEIN"/>
    <property type="match status" value="1"/>
</dbReference>
<evidence type="ECO:0000256" key="6">
    <source>
        <dbReference type="SAM" id="Phobius"/>
    </source>
</evidence>
<keyword evidence="4 6" id="KW-1133">Transmembrane helix</keyword>
<feature type="transmembrane region" description="Helical" evidence="6">
    <location>
        <begin position="76"/>
        <end position="94"/>
    </location>
</feature>
<evidence type="ECO:0000259" key="7">
    <source>
        <dbReference type="Pfam" id="PF00892"/>
    </source>
</evidence>
<comment type="similarity">
    <text evidence="2">Belongs to the EamA transporter family.</text>
</comment>
<feature type="transmembrane region" description="Helical" evidence="6">
    <location>
        <begin position="100"/>
        <end position="117"/>
    </location>
</feature>
<proteinExistence type="inferred from homology"/>
<feature type="transmembrane region" description="Helical" evidence="6">
    <location>
        <begin position="158"/>
        <end position="177"/>
    </location>
</feature>
<feature type="transmembrane region" description="Helical" evidence="6">
    <location>
        <begin position="278"/>
        <end position="298"/>
    </location>
</feature>
<evidence type="ECO:0000256" key="3">
    <source>
        <dbReference type="ARBA" id="ARBA00022692"/>
    </source>
</evidence>
<evidence type="ECO:0000256" key="4">
    <source>
        <dbReference type="ARBA" id="ARBA00022989"/>
    </source>
</evidence>
<comment type="subcellular location">
    <subcellularLocation>
        <location evidence="1">Membrane</location>
        <topology evidence="1">Multi-pass membrane protein</topology>
    </subcellularLocation>
</comment>
<dbReference type="OrthoDB" id="9809509at2"/>
<dbReference type="Proteomes" id="UP000542111">
    <property type="component" value="Unassembled WGS sequence"/>
</dbReference>
<dbReference type="RefSeq" id="WP_076961299.1">
    <property type="nucleotide sequence ID" value="NZ_CBCRYT010000007.1"/>
</dbReference>
<sequence length="307" mass="33230">MRLPKRATLGTLKLLLLQMVFVLSWSSGFIGAKMGAQDAGAFNLLFWRFLLVSVCLGLFLNSALLKVSWAQIRHHAVIGFLSQFLYLSCVYVAIQNGLPPGIAAIIAALQPLMTAALSSGSTTERSGAWQWLGLLVGFCGVSIVIAGQYRNSGAEVGLVMYLLPLVSALGLTMATLYERRSALKQTQRSSLSLSLFIQSLMTLMGFTAAVLYTDTLSVPQDCAVLVSIVWLTVFSTFIAYLSLWMLLRVMTATHVAALVYLEPPVTLVWAAIMFGDVIYTSTYVGIAVVVAGLILVRLKRQAMACAS</sequence>
<feature type="domain" description="EamA" evidence="7">
    <location>
        <begin position="15"/>
        <end position="145"/>
    </location>
</feature>
<comment type="caution">
    <text evidence="8">The sequence shown here is derived from an EMBL/GenBank/DDBJ whole genome shotgun (WGS) entry which is preliminary data.</text>
</comment>
<dbReference type="EMBL" id="JAAQYP010000001">
    <property type="protein sequence ID" value="NNA93589.1"/>
    <property type="molecule type" value="Genomic_DNA"/>
</dbReference>
<dbReference type="InterPro" id="IPR037185">
    <property type="entry name" value="EmrE-like"/>
</dbReference>
<evidence type="ECO:0000256" key="2">
    <source>
        <dbReference type="ARBA" id="ARBA00007362"/>
    </source>
</evidence>
<organism evidence="8 9">
    <name type="scientific">Pseudomonas gessardii</name>
    <dbReference type="NCBI Taxonomy" id="78544"/>
    <lineage>
        <taxon>Bacteria</taxon>
        <taxon>Pseudomonadati</taxon>
        <taxon>Pseudomonadota</taxon>
        <taxon>Gammaproteobacteria</taxon>
        <taxon>Pseudomonadales</taxon>
        <taxon>Pseudomonadaceae</taxon>
        <taxon>Pseudomonas</taxon>
    </lineage>
</organism>
<dbReference type="GeneID" id="70104528"/>
<dbReference type="SUPFAM" id="SSF103481">
    <property type="entry name" value="Multidrug resistance efflux transporter EmrE"/>
    <property type="match status" value="2"/>
</dbReference>
<feature type="transmembrane region" description="Helical" evidence="6">
    <location>
        <begin position="44"/>
        <end position="64"/>
    </location>
</feature>